<dbReference type="Proteomes" id="UP000186955">
    <property type="component" value="Unassembled WGS sequence"/>
</dbReference>
<protein>
    <submittedName>
        <fullName evidence="2">Uncharacterized protein</fullName>
    </submittedName>
</protein>
<organism evidence="2 3">
    <name type="scientific">Penicillium subrubescens</name>
    <dbReference type="NCBI Taxonomy" id="1316194"/>
    <lineage>
        <taxon>Eukaryota</taxon>
        <taxon>Fungi</taxon>
        <taxon>Dikarya</taxon>
        <taxon>Ascomycota</taxon>
        <taxon>Pezizomycotina</taxon>
        <taxon>Eurotiomycetes</taxon>
        <taxon>Eurotiomycetidae</taxon>
        <taxon>Eurotiales</taxon>
        <taxon>Aspergillaceae</taxon>
        <taxon>Penicillium</taxon>
    </lineage>
</organism>
<feature type="region of interest" description="Disordered" evidence="1">
    <location>
        <begin position="1"/>
        <end position="20"/>
    </location>
</feature>
<feature type="compositionally biased region" description="Polar residues" evidence="1">
    <location>
        <begin position="1"/>
        <end position="11"/>
    </location>
</feature>
<dbReference type="AlphaFoldDB" id="A0A1Q5UJE6"/>
<accession>A0A1Q5UJE6</accession>
<name>A0A1Q5UJE6_9EURO</name>
<evidence type="ECO:0000256" key="1">
    <source>
        <dbReference type="SAM" id="MobiDB-lite"/>
    </source>
</evidence>
<gene>
    <name evidence="2" type="ORF">PENSUB_1798</name>
</gene>
<comment type="caution">
    <text evidence="2">The sequence shown here is derived from an EMBL/GenBank/DDBJ whole genome shotgun (WGS) entry which is preliminary data.</text>
</comment>
<proteinExistence type="predicted"/>
<dbReference type="EMBL" id="MNBE01000199">
    <property type="protein sequence ID" value="OKP12559.1"/>
    <property type="molecule type" value="Genomic_DNA"/>
</dbReference>
<keyword evidence="3" id="KW-1185">Reference proteome</keyword>
<evidence type="ECO:0000313" key="2">
    <source>
        <dbReference type="EMBL" id="OKP12559.1"/>
    </source>
</evidence>
<sequence>MLLSIQSQSPTRKFGGPEEPRYAKVGQIGTDVYLWTHSLRVDNGDQRNIFSIDMHQVVRMDIESLCAFELQ</sequence>
<evidence type="ECO:0000313" key="3">
    <source>
        <dbReference type="Proteomes" id="UP000186955"/>
    </source>
</evidence>
<reference evidence="2 3" key="1">
    <citation type="submission" date="2016-10" db="EMBL/GenBank/DDBJ databases">
        <title>Genome sequence of the ascomycete fungus Penicillium subrubescens.</title>
        <authorList>
            <person name="De Vries R.P."/>
            <person name="Peng M."/>
            <person name="Dilokpimol A."/>
            <person name="Hilden K."/>
            <person name="Makela M.R."/>
            <person name="Grigoriev I."/>
            <person name="Riley R."/>
            <person name="Granchi Z."/>
        </authorList>
    </citation>
    <scope>NUCLEOTIDE SEQUENCE [LARGE SCALE GENOMIC DNA]</scope>
    <source>
        <strain evidence="2 3">CBS 132785</strain>
    </source>
</reference>